<dbReference type="Proteomes" id="UP001273136">
    <property type="component" value="Unassembled WGS sequence"/>
</dbReference>
<dbReference type="SMART" id="SM00418">
    <property type="entry name" value="HTH_ARSR"/>
    <property type="match status" value="1"/>
</dbReference>
<dbReference type="Gene3D" id="1.10.10.10">
    <property type="entry name" value="Winged helix-like DNA-binding domain superfamily/Winged helix DNA-binding domain"/>
    <property type="match status" value="2"/>
</dbReference>
<dbReference type="RefSeq" id="WP_338094014.1">
    <property type="nucleotide sequence ID" value="NZ_JAWDKA010000004.1"/>
</dbReference>
<dbReference type="PANTHER" id="PTHR36216">
    <property type="entry name" value="TRANSCRIPTIONAL REGULATOR, TRMB"/>
    <property type="match status" value="1"/>
</dbReference>
<dbReference type="GO" id="GO:0003700">
    <property type="term" value="F:DNA-binding transcription factor activity"/>
    <property type="evidence" value="ECO:0007669"/>
    <property type="project" value="InterPro"/>
</dbReference>
<keyword evidence="1" id="KW-0472">Membrane</keyword>
<evidence type="ECO:0000259" key="2">
    <source>
        <dbReference type="PROSITE" id="PS50987"/>
    </source>
</evidence>
<dbReference type="AlphaFoldDB" id="A0AAE4MC14"/>
<dbReference type="CDD" id="cd00090">
    <property type="entry name" value="HTH_ARSR"/>
    <property type="match status" value="1"/>
</dbReference>
<comment type="caution">
    <text evidence="3">The sequence shown here is derived from an EMBL/GenBank/DDBJ whole genome shotgun (WGS) entry which is preliminary data.</text>
</comment>
<feature type="domain" description="HTH arsR-type" evidence="2">
    <location>
        <begin position="190"/>
        <end position="284"/>
    </location>
</feature>
<name>A0AAE4MC14_9EURY</name>
<dbReference type="EMBL" id="JAWDKA010000004">
    <property type="protein sequence ID" value="MDV0441611.1"/>
    <property type="molecule type" value="Genomic_DNA"/>
</dbReference>
<evidence type="ECO:0000256" key="1">
    <source>
        <dbReference type="SAM" id="Phobius"/>
    </source>
</evidence>
<gene>
    <name evidence="3" type="ORF">McpAg1_08190</name>
</gene>
<keyword evidence="1" id="KW-1133">Transmembrane helix</keyword>
<dbReference type="PROSITE" id="PS50987">
    <property type="entry name" value="HTH_ARSR_2"/>
    <property type="match status" value="1"/>
</dbReference>
<feature type="transmembrane region" description="Helical" evidence="1">
    <location>
        <begin position="9"/>
        <end position="29"/>
    </location>
</feature>
<organism evidence="3 4">
    <name type="scientific">Methanorbis furvi</name>
    <dbReference type="NCBI Taxonomy" id="3028299"/>
    <lineage>
        <taxon>Archaea</taxon>
        <taxon>Methanobacteriati</taxon>
        <taxon>Methanobacteriota</taxon>
        <taxon>Stenosarchaea group</taxon>
        <taxon>Methanomicrobia</taxon>
        <taxon>Methanomicrobiales</taxon>
        <taxon>Methanocorpusculaceae</taxon>
        <taxon>Methanorbis</taxon>
    </lineage>
</organism>
<dbReference type="Pfam" id="PF13412">
    <property type="entry name" value="HTH_24"/>
    <property type="match status" value="2"/>
</dbReference>
<evidence type="ECO:0000313" key="3">
    <source>
        <dbReference type="EMBL" id="MDV0441611.1"/>
    </source>
</evidence>
<proteinExistence type="predicted"/>
<dbReference type="InterPro" id="IPR036390">
    <property type="entry name" value="WH_DNA-bd_sf"/>
</dbReference>
<dbReference type="InterPro" id="IPR011991">
    <property type="entry name" value="ArsR-like_HTH"/>
</dbReference>
<dbReference type="InterPro" id="IPR001845">
    <property type="entry name" value="HTH_ArsR_DNA-bd_dom"/>
</dbReference>
<sequence>MEKEQLREIGIIILAILILFSAAVVLFFAEGGEIYGLNHDPNGPAKPLVHSKYVIEVVDEEIVPIYDGKEIKKVELWQLPLRDILADVITTPMAYIPPITTRLITLFISSLGLAFIILFHRETRKKDQQDSERPEKILTYITENPGQSIQQIANGTNIPRSSLRHHLRTTRMKSQILEFRYSKNPHYFSKKKSYTDIEKLVLAVLSRESEKAVFVELFNNPKSTKQDLAEHLNVSESAAHWHLKRLNAAKLLVVETDGKQIRYRLTEEAEKTYRKFLQMEEAARAG</sequence>
<feature type="transmembrane region" description="Helical" evidence="1">
    <location>
        <begin position="99"/>
        <end position="119"/>
    </location>
</feature>
<keyword evidence="4" id="KW-1185">Reference proteome</keyword>
<dbReference type="SUPFAM" id="SSF46785">
    <property type="entry name" value="Winged helix' DNA-binding domain"/>
    <property type="match status" value="1"/>
</dbReference>
<dbReference type="PANTHER" id="PTHR36216:SF1">
    <property type="entry name" value="HTH ARSR-TYPE DOMAIN-CONTAINING PROTEIN"/>
    <property type="match status" value="1"/>
</dbReference>
<reference evidence="3" key="1">
    <citation type="submission" date="2023-06" db="EMBL/GenBank/DDBJ databases">
        <title>Genome sequence of Methancorpusculaceae sp. Ag1.</title>
        <authorList>
            <person name="Protasov E."/>
            <person name="Platt K."/>
            <person name="Poehlein A."/>
            <person name="Daniel R."/>
            <person name="Brune A."/>
        </authorList>
    </citation>
    <scope>NUCLEOTIDE SEQUENCE</scope>
    <source>
        <strain evidence="3">Ag1</strain>
    </source>
</reference>
<keyword evidence="1" id="KW-0812">Transmembrane</keyword>
<protein>
    <recommendedName>
        <fullName evidence="2">HTH arsR-type domain-containing protein</fullName>
    </recommendedName>
</protein>
<accession>A0AAE4MC14</accession>
<evidence type="ECO:0000313" key="4">
    <source>
        <dbReference type="Proteomes" id="UP001273136"/>
    </source>
</evidence>
<dbReference type="InterPro" id="IPR036388">
    <property type="entry name" value="WH-like_DNA-bd_sf"/>
</dbReference>